<keyword evidence="6" id="KW-1185">Reference proteome</keyword>
<dbReference type="Proteomes" id="UP000321580">
    <property type="component" value="Unassembled WGS sequence"/>
</dbReference>
<gene>
    <name evidence="5" type="ORF">FRY97_12950</name>
</gene>
<keyword evidence="1" id="KW-0805">Transcription regulation</keyword>
<dbReference type="Pfam" id="PF00717">
    <property type="entry name" value="Peptidase_S24"/>
    <property type="match status" value="1"/>
</dbReference>
<keyword evidence="3" id="KW-0804">Transcription</keyword>
<dbReference type="GO" id="GO:0003677">
    <property type="term" value="F:DNA binding"/>
    <property type="evidence" value="ECO:0007669"/>
    <property type="project" value="UniProtKB-KW"/>
</dbReference>
<dbReference type="RefSeq" id="WP_147167968.1">
    <property type="nucleotide sequence ID" value="NZ_VOOR01000026.1"/>
</dbReference>
<dbReference type="CDD" id="cd06529">
    <property type="entry name" value="S24_LexA-like"/>
    <property type="match status" value="1"/>
</dbReference>
<keyword evidence="2" id="KW-0238">DNA-binding</keyword>
<dbReference type="SUPFAM" id="SSF51306">
    <property type="entry name" value="LexA/Signal peptidase"/>
    <property type="match status" value="1"/>
</dbReference>
<evidence type="ECO:0000256" key="3">
    <source>
        <dbReference type="ARBA" id="ARBA00023163"/>
    </source>
</evidence>
<dbReference type="PANTHER" id="PTHR40661:SF1">
    <property type="entry name" value="HTH CRO_C1-TYPE DOMAIN-CONTAINING PROTEIN"/>
    <property type="match status" value="1"/>
</dbReference>
<feature type="domain" description="Peptidase S24/S26A/S26B/S26C" evidence="4">
    <location>
        <begin position="144"/>
        <end position="219"/>
    </location>
</feature>
<reference evidence="5 6" key="1">
    <citation type="submission" date="2019-08" db="EMBL/GenBank/DDBJ databases">
        <title>Genome of Phaeodactylibacter luteus.</title>
        <authorList>
            <person name="Bowman J.P."/>
        </authorList>
    </citation>
    <scope>NUCLEOTIDE SEQUENCE [LARGE SCALE GENOMIC DNA]</scope>
    <source>
        <strain evidence="5 6">KCTC 42180</strain>
    </source>
</reference>
<accession>A0A5C6RKA9</accession>
<dbReference type="EMBL" id="VOOR01000026">
    <property type="protein sequence ID" value="TXB62643.1"/>
    <property type="molecule type" value="Genomic_DNA"/>
</dbReference>
<sequence length="245" mass="27837">MIREDRWELNERFIKVFKILEDRGEIVKNDRNGKGMGDFAERILGNRAYGHIIRAFLNADDKRCIDYRHARALCHEYGVNESYMLDGEGEPFGLEIPKYDQVMEDAPALKGNILFTTTEAFAGTTLGTSSFASEQNTFFSIPGLNGASLVAFPINGNSMEPVILDGDMVICREISGVHEIRDNKIYAVKNNGQLWVKYVQRVADSRGRVNQLKLISANHLEHDPFVEEVGEYTRLYEVVRRISDL</sequence>
<dbReference type="InterPro" id="IPR036286">
    <property type="entry name" value="LexA/Signal_pep-like_sf"/>
</dbReference>
<evidence type="ECO:0000259" key="4">
    <source>
        <dbReference type="Pfam" id="PF00717"/>
    </source>
</evidence>
<comment type="caution">
    <text evidence="5">The sequence shown here is derived from an EMBL/GenBank/DDBJ whole genome shotgun (WGS) entry which is preliminary data.</text>
</comment>
<dbReference type="InterPro" id="IPR039418">
    <property type="entry name" value="LexA-like"/>
</dbReference>
<dbReference type="AlphaFoldDB" id="A0A5C6RKA9"/>
<evidence type="ECO:0000313" key="5">
    <source>
        <dbReference type="EMBL" id="TXB62643.1"/>
    </source>
</evidence>
<protein>
    <submittedName>
        <fullName evidence="5">S24 family peptidase</fullName>
    </submittedName>
</protein>
<dbReference type="PANTHER" id="PTHR40661">
    <property type="match status" value="1"/>
</dbReference>
<dbReference type="Gene3D" id="2.10.109.10">
    <property type="entry name" value="Umud Fragment, subunit A"/>
    <property type="match status" value="1"/>
</dbReference>
<dbReference type="InterPro" id="IPR015927">
    <property type="entry name" value="Peptidase_S24_S26A/B/C"/>
</dbReference>
<evidence type="ECO:0000313" key="6">
    <source>
        <dbReference type="Proteomes" id="UP000321580"/>
    </source>
</evidence>
<dbReference type="OrthoDB" id="3831186at2"/>
<name>A0A5C6RKA9_9BACT</name>
<evidence type="ECO:0000256" key="2">
    <source>
        <dbReference type="ARBA" id="ARBA00023125"/>
    </source>
</evidence>
<evidence type="ECO:0000256" key="1">
    <source>
        <dbReference type="ARBA" id="ARBA00023015"/>
    </source>
</evidence>
<proteinExistence type="predicted"/>
<organism evidence="5 6">
    <name type="scientific">Phaeodactylibacter luteus</name>
    <dbReference type="NCBI Taxonomy" id="1564516"/>
    <lineage>
        <taxon>Bacteria</taxon>
        <taxon>Pseudomonadati</taxon>
        <taxon>Bacteroidota</taxon>
        <taxon>Saprospiria</taxon>
        <taxon>Saprospirales</taxon>
        <taxon>Haliscomenobacteraceae</taxon>
        <taxon>Phaeodactylibacter</taxon>
    </lineage>
</organism>